<sequence length="523" mass="59786">MFRRPKRILRKGPLSARFEIPFPVILFIAPILLYLYLGCAFPDTFFSPFPISRRVRSREHVDTHTATVKKLSEDAKAALKQQKEIPKLEQEGLVEDPSVNGPLSPASKPSLKVEEMNFAVEMHGFQCLVYTSQARDAKYRPKSNIDVTWVTQLTTDRIPVFKKMLERWTGPISAALYSQDVSKDTKDIEDLLDRVDFHIVGASQGLYPVNTLRNVAINKANTDFIILADVDFVPSEGIYEATKSFVEKLASTGAAHDKKVYVLPAFEIDGADQTVPPNFDELQKMGSRIHQVHNDKGRDIAHKYTQYDKWMTATDPYRISYRFPYEPYILAPRTIPRFDVRFFGYGNDKASHNYELNAAGYEFWGFPKHFVVHIRHSQGSWIHQTFLDPRERLSRTLTTFLHDCDRRYSKVITISEENTIFEPLPASANFTMEVGRLGANCDTTCNSIGKICHAEYSNRINLCRELEKNFQCLHGCNREFFGADLPAFNTQRMQCLINNAPLGAPFTCDSVYEFSRRLCPCGN</sequence>
<name>A0A7S4P8V5_GUITH</name>
<keyword evidence="3" id="KW-0735">Signal-anchor</keyword>
<keyword evidence="5 7" id="KW-0472">Membrane</keyword>
<keyword evidence="4 7" id="KW-1133">Transmembrane helix</keyword>
<organism evidence="8">
    <name type="scientific">Guillardia theta</name>
    <name type="common">Cryptophyte</name>
    <name type="synonym">Cryptomonas phi</name>
    <dbReference type="NCBI Taxonomy" id="55529"/>
    <lineage>
        <taxon>Eukaryota</taxon>
        <taxon>Cryptophyceae</taxon>
        <taxon>Pyrenomonadales</taxon>
        <taxon>Geminigeraceae</taxon>
        <taxon>Guillardia</taxon>
    </lineage>
</organism>
<accession>A0A7S4P8V5</accession>
<evidence type="ECO:0000256" key="2">
    <source>
        <dbReference type="ARBA" id="ARBA00022692"/>
    </source>
</evidence>
<dbReference type="Pfam" id="PF13896">
    <property type="entry name" value="Glyco_transf_49"/>
    <property type="match status" value="1"/>
</dbReference>
<feature type="transmembrane region" description="Helical" evidence="7">
    <location>
        <begin position="20"/>
        <end position="37"/>
    </location>
</feature>
<dbReference type="Gene3D" id="3.90.550.10">
    <property type="entry name" value="Spore Coat Polysaccharide Biosynthesis Protein SpsA, Chain A"/>
    <property type="match status" value="1"/>
</dbReference>
<keyword evidence="6" id="KW-0325">Glycoprotein</keyword>
<keyword evidence="2 7" id="KW-0812">Transmembrane</keyword>
<dbReference type="GO" id="GO:0015020">
    <property type="term" value="F:glucuronosyltransferase activity"/>
    <property type="evidence" value="ECO:0007669"/>
    <property type="project" value="TreeGrafter"/>
</dbReference>
<protein>
    <submittedName>
        <fullName evidence="8">Uncharacterized protein</fullName>
    </submittedName>
</protein>
<dbReference type="EMBL" id="HBKN01039554">
    <property type="protein sequence ID" value="CAE2327236.1"/>
    <property type="molecule type" value="Transcribed_RNA"/>
</dbReference>
<dbReference type="GO" id="GO:0042285">
    <property type="term" value="F:xylosyltransferase activity"/>
    <property type="evidence" value="ECO:0007669"/>
    <property type="project" value="TreeGrafter"/>
</dbReference>
<dbReference type="GO" id="GO:0016020">
    <property type="term" value="C:membrane"/>
    <property type="evidence" value="ECO:0007669"/>
    <property type="project" value="UniProtKB-SubCell"/>
</dbReference>
<dbReference type="InterPro" id="IPR051292">
    <property type="entry name" value="Xyl/GlcA_transferase"/>
</dbReference>
<dbReference type="PANTHER" id="PTHR12270">
    <property type="entry name" value="GLYCOSYLTRANSFERASE-RELATED"/>
    <property type="match status" value="1"/>
</dbReference>
<evidence type="ECO:0000256" key="7">
    <source>
        <dbReference type="SAM" id="Phobius"/>
    </source>
</evidence>
<evidence type="ECO:0000256" key="6">
    <source>
        <dbReference type="ARBA" id="ARBA00023180"/>
    </source>
</evidence>
<evidence type="ECO:0000256" key="1">
    <source>
        <dbReference type="ARBA" id="ARBA00004606"/>
    </source>
</evidence>
<reference evidence="8" key="1">
    <citation type="submission" date="2021-01" db="EMBL/GenBank/DDBJ databases">
        <authorList>
            <person name="Corre E."/>
            <person name="Pelletier E."/>
            <person name="Niang G."/>
            <person name="Scheremetjew M."/>
            <person name="Finn R."/>
            <person name="Kale V."/>
            <person name="Holt S."/>
            <person name="Cochrane G."/>
            <person name="Meng A."/>
            <person name="Brown T."/>
            <person name="Cohen L."/>
        </authorList>
    </citation>
    <scope>NUCLEOTIDE SEQUENCE</scope>
    <source>
        <strain evidence="8">CCMP 2712</strain>
    </source>
</reference>
<gene>
    <name evidence="8" type="ORF">GTHE00462_LOCUS30948</name>
</gene>
<evidence type="ECO:0000256" key="3">
    <source>
        <dbReference type="ARBA" id="ARBA00022968"/>
    </source>
</evidence>
<dbReference type="SUPFAM" id="SSF53448">
    <property type="entry name" value="Nucleotide-diphospho-sugar transferases"/>
    <property type="match status" value="1"/>
</dbReference>
<evidence type="ECO:0000256" key="5">
    <source>
        <dbReference type="ARBA" id="ARBA00023136"/>
    </source>
</evidence>
<comment type="subcellular location">
    <subcellularLocation>
        <location evidence="1">Membrane</location>
        <topology evidence="1">Single-pass type II membrane protein</topology>
    </subcellularLocation>
</comment>
<dbReference type="GO" id="GO:0035269">
    <property type="term" value="P:protein O-linked glycosylation via mannose"/>
    <property type="evidence" value="ECO:0007669"/>
    <property type="project" value="TreeGrafter"/>
</dbReference>
<dbReference type="PANTHER" id="PTHR12270:SF52">
    <property type="entry name" value="GLYCOSYLTRANSFERASE-LIKE PROTEIN GNT13-RELATED"/>
    <property type="match status" value="1"/>
</dbReference>
<proteinExistence type="predicted"/>
<dbReference type="AlphaFoldDB" id="A0A7S4P8V5"/>
<evidence type="ECO:0000313" key="8">
    <source>
        <dbReference type="EMBL" id="CAE2327236.1"/>
    </source>
</evidence>
<evidence type="ECO:0000256" key="4">
    <source>
        <dbReference type="ARBA" id="ARBA00022989"/>
    </source>
</evidence>
<dbReference type="InterPro" id="IPR029044">
    <property type="entry name" value="Nucleotide-diphossugar_trans"/>
</dbReference>